<feature type="region of interest" description="Disordered" evidence="1">
    <location>
        <begin position="179"/>
        <end position="208"/>
    </location>
</feature>
<evidence type="ECO:0000313" key="3">
    <source>
        <dbReference type="Proteomes" id="UP001418222"/>
    </source>
</evidence>
<name>A0AAP0G643_9ASPA</name>
<sequence length="317" mass="34875">MQRLERAPRTYFEAYEGSGLGSVYSYLGSRSARSAAALATTVVPVCDSSSKKWELKVSIDTEARTPNEEGAVVSAEIWAAREDMEIARGEMASAIRDLSSSKRLLSGGTNVDMKIDFQNFLDTDMESDDIEITDSVAGVDNQYTDIVVSIAQETNGESDISGSHRISDADEAAIKENNVSTFDGKTIDEEQTDQNDHPSRKDRSTFPSLHLSNQLTKRSIVFSQVPAFFVKLTERIRIFWSSICRLILLSHHLATDEPKLFVEVGLVAVTMDLGHVPCLGRGVDDNVGTFSHSLSGMKSLSEETLKAACMEEDFSRL</sequence>
<keyword evidence="3" id="KW-1185">Reference proteome</keyword>
<protein>
    <submittedName>
        <fullName evidence="2">Uncharacterized protein</fullName>
    </submittedName>
</protein>
<comment type="caution">
    <text evidence="2">The sequence shown here is derived from an EMBL/GenBank/DDBJ whole genome shotgun (WGS) entry which is preliminary data.</text>
</comment>
<dbReference type="Proteomes" id="UP001418222">
    <property type="component" value="Unassembled WGS sequence"/>
</dbReference>
<evidence type="ECO:0000313" key="2">
    <source>
        <dbReference type="EMBL" id="KAK8939086.1"/>
    </source>
</evidence>
<gene>
    <name evidence="2" type="ORF">KSP39_PZI011557</name>
</gene>
<dbReference type="AlphaFoldDB" id="A0AAP0G643"/>
<organism evidence="2 3">
    <name type="scientific">Platanthera zijinensis</name>
    <dbReference type="NCBI Taxonomy" id="2320716"/>
    <lineage>
        <taxon>Eukaryota</taxon>
        <taxon>Viridiplantae</taxon>
        <taxon>Streptophyta</taxon>
        <taxon>Embryophyta</taxon>
        <taxon>Tracheophyta</taxon>
        <taxon>Spermatophyta</taxon>
        <taxon>Magnoliopsida</taxon>
        <taxon>Liliopsida</taxon>
        <taxon>Asparagales</taxon>
        <taxon>Orchidaceae</taxon>
        <taxon>Orchidoideae</taxon>
        <taxon>Orchideae</taxon>
        <taxon>Orchidinae</taxon>
        <taxon>Platanthera</taxon>
    </lineage>
</organism>
<reference evidence="2 3" key="1">
    <citation type="journal article" date="2022" name="Nat. Plants">
        <title>Genomes of leafy and leafless Platanthera orchids illuminate the evolution of mycoheterotrophy.</title>
        <authorList>
            <person name="Li M.H."/>
            <person name="Liu K.W."/>
            <person name="Li Z."/>
            <person name="Lu H.C."/>
            <person name="Ye Q.L."/>
            <person name="Zhang D."/>
            <person name="Wang J.Y."/>
            <person name="Li Y.F."/>
            <person name="Zhong Z.M."/>
            <person name="Liu X."/>
            <person name="Yu X."/>
            <person name="Liu D.K."/>
            <person name="Tu X.D."/>
            <person name="Liu B."/>
            <person name="Hao Y."/>
            <person name="Liao X.Y."/>
            <person name="Jiang Y.T."/>
            <person name="Sun W.H."/>
            <person name="Chen J."/>
            <person name="Chen Y.Q."/>
            <person name="Ai Y."/>
            <person name="Zhai J.W."/>
            <person name="Wu S.S."/>
            <person name="Zhou Z."/>
            <person name="Hsiao Y.Y."/>
            <person name="Wu W.L."/>
            <person name="Chen Y.Y."/>
            <person name="Lin Y.F."/>
            <person name="Hsu J.L."/>
            <person name="Li C.Y."/>
            <person name="Wang Z.W."/>
            <person name="Zhao X."/>
            <person name="Zhong W.Y."/>
            <person name="Ma X.K."/>
            <person name="Ma L."/>
            <person name="Huang J."/>
            <person name="Chen G.Z."/>
            <person name="Huang M.Z."/>
            <person name="Huang L."/>
            <person name="Peng D.H."/>
            <person name="Luo Y.B."/>
            <person name="Zou S.Q."/>
            <person name="Chen S.P."/>
            <person name="Lan S."/>
            <person name="Tsai W.C."/>
            <person name="Van de Peer Y."/>
            <person name="Liu Z.J."/>
        </authorList>
    </citation>
    <scope>NUCLEOTIDE SEQUENCE [LARGE SCALE GENOMIC DNA]</scope>
    <source>
        <strain evidence="2">Lor287</strain>
    </source>
</reference>
<evidence type="ECO:0000256" key="1">
    <source>
        <dbReference type="SAM" id="MobiDB-lite"/>
    </source>
</evidence>
<feature type="compositionally biased region" description="Basic and acidic residues" evidence="1">
    <location>
        <begin position="194"/>
        <end position="204"/>
    </location>
</feature>
<accession>A0AAP0G643</accession>
<dbReference type="EMBL" id="JBBWWQ010000009">
    <property type="protein sequence ID" value="KAK8939086.1"/>
    <property type="molecule type" value="Genomic_DNA"/>
</dbReference>
<proteinExistence type="predicted"/>